<evidence type="ECO:0000313" key="3">
    <source>
        <dbReference type="Proteomes" id="UP000644167"/>
    </source>
</evidence>
<dbReference type="InterPro" id="IPR002696">
    <property type="entry name" value="Membr_insert_effic_factor_YidD"/>
</dbReference>
<proteinExistence type="inferred from homology"/>
<keyword evidence="1" id="KW-1003">Cell membrane</keyword>
<dbReference type="NCBIfam" id="TIGR00278">
    <property type="entry name" value="membrane protein insertion efficiency factor YidD"/>
    <property type="match status" value="1"/>
</dbReference>
<dbReference type="Pfam" id="PF01809">
    <property type="entry name" value="YidD"/>
    <property type="match status" value="1"/>
</dbReference>
<keyword evidence="3" id="KW-1185">Reference proteome</keyword>
<dbReference type="PANTHER" id="PTHR33383">
    <property type="entry name" value="MEMBRANE PROTEIN INSERTION EFFICIENCY FACTOR-RELATED"/>
    <property type="match status" value="1"/>
</dbReference>
<dbReference type="RefSeq" id="WP_114411917.1">
    <property type="nucleotide sequence ID" value="NZ_CP070273.1"/>
</dbReference>
<organism evidence="2 3">
    <name type="scientific">Marinomonas foliarum</name>
    <dbReference type="NCBI Taxonomy" id="491950"/>
    <lineage>
        <taxon>Bacteria</taxon>
        <taxon>Pseudomonadati</taxon>
        <taxon>Pseudomonadota</taxon>
        <taxon>Gammaproteobacteria</taxon>
        <taxon>Oceanospirillales</taxon>
        <taxon>Oceanospirillaceae</taxon>
        <taxon>Marinomonas</taxon>
    </lineage>
</organism>
<comment type="subcellular location">
    <subcellularLocation>
        <location evidence="1">Cell membrane</location>
        <topology evidence="1">Peripheral membrane protein</topology>
        <orientation evidence="1">Cytoplasmic side</orientation>
    </subcellularLocation>
</comment>
<dbReference type="Proteomes" id="UP000644167">
    <property type="component" value="Chromosome"/>
</dbReference>
<comment type="function">
    <text evidence="1">Could be involved in insertion of integral membrane proteins into the membrane.</text>
</comment>
<sequence length="84" mass="9603">MKKIFILLVKGYQFLISPLLGNNCRFYPSCSQYMVQAIEQYGVFKGMYLGIKRLSKCHPWHEGGIDPVPSSCQCKIDPKKDDNS</sequence>
<protein>
    <recommendedName>
        <fullName evidence="1">Putative membrane protein insertion efficiency factor</fullName>
    </recommendedName>
</protein>
<accession>A0ABX7IMH0</accession>
<reference evidence="2 3" key="1">
    <citation type="submission" date="2021-02" db="EMBL/GenBank/DDBJ databases">
        <title>The genome of Marinomonas foliarum JZW.</title>
        <authorList>
            <person name="Sun M."/>
        </authorList>
    </citation>
    <scope>NUCLEOTIDE SEQUENCE [LARGE SCALE GENOMIC DNA]</scope>
    <source>
        <strain evidence="2 3">JZW</strain>
    </source>
</reference>
<evidence type="ECO:0000313" key="2">
    <source>
        <dbReference type="EMBL" id="QRV23510.1"/>
    </source>
</evidence>
<dbReference type="PANTHER" id="PTHR33383:SF1">
    <property type="entry name" value="MEMBRANE PROTEIN INSERTION EFFICIENCY FACTOR-RELATED"/>
    <property type="match status" value="1"/>
</dbReference>
<keyword evidence="1" id="KW-0472">Membrane</keyword>
<comment type="similarity">
    <text evidence="1">Belongs to the UPF0161 family.</text>
</comment>
<dbReference type="SMART" id="SM01234">
    <property type="entry name" value="Haemolytic"/>
    <property type="match status" value="1"/>
</dbReference>
<dbReference type="HAMAP" id="MF_00386">
    <property type="entry name" value="UPF0161_YidD"/>
    <property type="match status" value="1"/>
</dbReference>
<gene>
    <name evidence="2" type="primary">yidD</name>
    <name evidence="2" type="ORF">JSY38_15925</name>
</gene>
<name>A0ABX7IMH0_9GAMM</name>
<evidence type="ECO:0000256" key="1">
    <source>
        <dbReference type="HAMAP-Rule" id="MF_00386"/>
    </source>
</evidence>
<dbReference type="EMBL" id="CP070273">
    <property type="protein sequence ID" value="QRV23510.1"/>
    <property type="molecule type" value="Genomic_DNA"/>
</dbReference>